<sequence>MPRVCCCCPTESTPIALAASENCTKNGRNANIFLSLKQNRWDSTACHDRLALSEPEKLIVQHNEDNWVWGSVRAEKPVSKNPYFEVKILKAPNHILIGLATKQMALDIHVGGHESSYGYTSWGVFLGHEVEGCGHYNGSPFIKEKPKFGVGDVVGCGVNLATSQIIYTKNGEQLNTANLLVSFAVDLFPCVSMLNPGTKIEANFGPNFQFNISDEI</sequence>
<evidence type="ECO:0000313" key="3">
    <source>
        <dbReference type="WBParaSite" id="Gr19_v10_g3048.t1"/>
    </source>
</evidence>
<dbReference type="Gene3D" id="2.60.120.920">
    <property type="match status" value="1"/>
</dbReference>
<dbReference type="SMART" id="SM00449">
    <property type="entry name" value="SPRY"/>
    <property type="match status" value="1"/>
</dbReference>
<accession>A0A914HRI1</accession>
<dbReference type="PROSITE" id="PS50188">
    <property type="entry name" value="B302_SPRY"/>
    <property type="match status" value="1"/>
</dbReference>
<dbReference type="InterPro" id="IPR001870">
    <property type="entry name" value="B30.2/SPRY"/>
</dbReference>
<organism evidence="2 3">
    <name type="scientific">Globodera rostochiensis</name>
    <name type="common">Golden nematode worm</name>
    <name type="synonym">Heterodera rostochiensis</name>
    <dbReference type="NCBI Taxonomy" id="31243"/>
    <lineage>
        <taxon>Eukaryota</taxon>
        <taxon>Metazoa</taxon>
        <taxon>Ecdysozoa</taxon>
        <taxon>Nematoda</taxon>
        <taxon>Chromadorea</taxon>
        <taxon>Rhabditida</taxon>
        <taxon>Tylenchina</taxon>
        <taxon>Tylenchomorpha</taxon>
        <taxon>Tylenchoidea</taxon>
        <taxon>Heteroderidae</taxon>
        <taxon>Heteroderinae</taxon>
        <taxon>Globodera</taxon>
    </lineage>
</organism>
<dbReference type="InterPro" id="IPR044736">
    <property type="entry name" value="Gid1/RanBPM/SPLA_SPRY"/>
</dbReference>
<dbReference type="InterPro" id="IPR043136">
    <property type="entry name" value="B30.2/SPRY_sf"/>
</dbReference>
<dbReference type="SUPFAM" id="SSF49899">
    <property type="entry name" value="Concanavalin A-like lectins/glucanases"/>
    <property type="match status" value="1"/>
</dbReference>
<dbReference type="InterPro" id="IPR013320">
    <property type="entry name" value="ConA-like_dom_sf"/>
</dbReference>
<keyword evidence="2" id="KW-1185">Reference proteome</keyword>
<dbReference type="InterPro" id="IPR003877">
    <property type="entry name" value="SPRY_dom"/>
</dbReference>
<proteinExistence type="predicted"/>
<dbReference type="PANTHER" id="PTHR12864">
    <property type="entry name" value="RAN BINDING PROTEIN 9-RELATED"/>
    <property type="match status" value="1"/>
</dbReference>
<evidence type="ECO:0000259" key="1">
    <source>
        <dbReference type="PROSITE" id="PS50188"/>
    </source>
</evidence>
<dbReference type="AlphaFoldDB" id="A0A914HRI1"/>
<dbReference type="Proteomes" id="UP000887572">
    <property type="component" value="Unplaced"/>
</dbReference>
<protein>
    <submittedName>
        <fullName evidence="3">B30.2/SPRY domain-containing protein</fullName>
    </submittedName>
</protein>
<dbReference type="WBParaSite" id="Gr19_v10_g3048.t1">
    <property type="protein sequence ID" value="Gr19_v10_g3048.t1"/>
    <property type="gene ID" value="Gr19_v10_g3048"/>
</dbReference>
<dbReference type="CDD" id="cd12885">
    <property type="entry name" value="SPRY_RanBP_like"/>
    <property type="match status" value="1"/>
</dbReference>
<feature type="domain" description="B30.2/SPRY" evidence="1">
    <location>
        <begin position="19"/>
        <end position="209"/>
    </location>
</feature>
<name>A0A914HRI1_GLORO</name>
<dbReference type="Pfam" id="PF00622">
    <property type="entry name" value="SPRY"/>
    <property type="match status" value="1"/>
</dbReference>
<evidence type="ECO:0000313" key="2">
    <source>
        <dbReference type="Proteomes" id="UP000887572"/>
    </source>
</evidence>
<dbReference type="InterPro" id="IPR050618">
    <property type="entry name" value="Ubq-SigPath_Reg"/>
</dbReference>
<reference evidence="3" key="1">
    <citation type="submission" date="2022-11" db="UniProtKB">
        <authorList>
            <consortium name="WormBaseParasite"/>
        </authorList>
    </citation>
    <scope>IDENTIFICATION</scope>
</reference>